<dbReference type="SUPFAM" id="SSF53335">
    <property type="entry name" value="S-adenosyl-L-methionine-dependent methyltransferases"/>
    <property type="match status" value="1"/>
</dbReference>
<dbReference type="PROSITE" id="PS51585">
    <property type="entry name" value="SAM_MT_TPMT"/>
    <property type="match status" value="1"/>
</dbReference>
<dbReference type="GO" id="GO:0010038">
    <property type="term" value="P:response to metal ion"/>
    <property type="evidence" value="ECO:0007669"/>
    <property type="project" value="InterPro"/>
</dbReference>
<comment type="similarity">
    <text evidence="3 9">Belongs to the class I-like SAM-binding methyltransferase superfamily. TPMT family.</text>
</comment>
<dbReference type="InterPro" id="IPR029063">
    <property type="entry name" value="SAM-dependent_MTases_sf"/>
</dbReference>
<dbReference type="OrthoDB" id="9778208at2"/>
<dbReference type="GO" id="GO:0005737">
    <property type="term" value="C:cytoplasm"/>
    <property type="evidence" value="ECO:0007669"/>
    <property type="project" value="UniProtKB-SubCell"/>
</dbReference>
<protein>
    <recommendedName>
        <fullName evidence="4 9">Thiopurine S-methyltransferase</fullName>
        <ecNumber evidence="4 9">2.1.1.67</ecNumber>
    </recommendedName>
    <alternativeName>
        <fullName evidence="9">Thiopurine methyltransferase</fullName>
    </alternativeName>
</protein>
<evidence type="ECO:0000313" key="10">
    <source>
        <dbReference type="EMBL" id="SHI24997.1"/>
    </source>
</evidence>
<comment type="subcellular location">
    <subcellularLocation>
        <location evidence="2 9">Cytoplasm</location>
    </subcellularLocation>
</comment>
<gene>
    <name evidence="9" type="primary">tpm</name>
    <name evidence="10" type="ORF">SAMN02745129_0409</name>
</gene>
<dbReference type="GO" id="GO:0032259">
    <property type="term" value="P:methylation"/>
    <property type="evidence" value="ECO:0007669"/>
    <property type="project" value="UniProtKB-KW"/>
</dbReference>
<proteinExistence type="inferred from homology"/>
<name>A0A1M5ZL14_9GAMM</name>
<evidence type="ECO:0000256" key="5">
    <source>
        <dbReference type="ARBA" id="ARBA00022490"/>
    </source>
</evidence>
<evidence type="ECO:0000256" key="3">
    <source>
        <dbReference type="ARBA" id="ARBA00008145"/>
    </source>
</evidence>
<dbReference type="NCBIfam" id="NF009732">
    <property type="entry name" value="PRK13255.1"/>
    <property type="match status" value="1"/>
</dbReference>
<dbReference type="HAMAP" id="MF_00812">
    <property type="entry name" value="Thiopur_methtran"/>
    <property type="match status" value="1"/>
</dbReference>
<dbReference type="PANTHER" id="PTHR10259">
    <property type="entry name" value="THIOPURINE S-METHYLTRANSFERASE"/>
    <property type="match status" value="1"/>
</dbReference>
<keyword evidence="11" id="KW-1185">Reference proteome</keyword>
<evidence type="ECO:0000256" key="4">
    <source>
        <dbReference type="ARBA" id="ARBA00011905"/>
    </source>
</evidence>
<dbReference type="AlphaFoldDB" id="A0A1M5ZL14"/>
<dbReference type="NCBIfam" id="TIGR03840">
    <property type="entry name" value="TMPT_Se_Te"/>
    <property type="match status" value="1"/>
</dbReference>
<dbReference type="Proteomes" id="UP000184268">
    <property type="component" value="Unassembled WGS sequence"/>
</dbReference>
<evidence type="ECO:0000256" key="6">
    <source>
        <dbReference type="ARBA" id="ARBA00022603"/>
    </source>
</evidence>
<feature type="binding site" evidence="9">
    <location>
        <position position="65"/>
    </location>
    <ligand>
        <name>S-adenosyl-L-methionine</name>
        <dbReference type="ChEBI" id="CHEBI:59789"/>
    </ligand>
</feature>
<feature type="binding site" evidence="9">
    <location>
        <position position="122"/>
    </location>
    <ligand>
        <name>S-adenosyl-L-methionine</name>
        <dbReference type="ChEBI" id="CHEBI:59789"/>
    </ligand>
</feature>
<dbReference type="InterPro" id="IPR025835">
    <property type="entry name" value="Thiopurine_S-MeTrfase"/>
</dbReference>
<organism evidence="10 11">
    <name type="scientific">Ferrimonas marina</name>
    <dbReference type="NCBI Taxonomy" id="299255"/>
    <lineage>
        <taxon>Bacteria</taxon>
        <taxon>Pseudomonadati</taxon>
        <taxon>Pseudomonadota</taxon>
        <taxon>Gammaproteobacteria</taxon>
        <taxon>Alteromonadales</taxon>
        <taxon>Ferrimonadaceae</taxon>
        <taxon>Ferrimonas</taxon>
    </lineage>
</organism>
<reference evidence="11" key="1">
    <citation type="submission" date="2016-11" db="EMBL/GenBank/DDBJ databases">
        <authorList>
            <person name="Varghese N."/>
            <person name="Submissions S."/>
        </authorList>
    </citation>
    <scope>NUCLEOTIDE SEQUENCE [LARGE SCALE GENOMIC DNA]</scope>
    <source>
        <strain evidence="11">DSM 16917</strain>
    </source>
</reference>
<dbReference type="EC" id="2.1.1.67" evidence="4 9"/>
<dbReference type="Pfam" id="PF05724">
    <property type="entry name" value="TPMT"/>
    <property type="match status" value="1"/>
</dbReference>
<dbReference type="InterPro" id="IPR022474">
    <property type="entry name" value="Thiopur_S-MeTfrase_Se/Te_detox"/>
</dbReference>
<evidence type="ECO:0000256" key="7">
    <source>
        <dbReference type="ARBA" id="ARBA00022679"/>
    </source>
</evidence>
<keyword evidence="6 9" id="KW-0489">Methyltransferase</keyword>
<evidence type="ECO:0000256" key="2">
    <source>
        <dbReference type="ARBA" id="ARBA00004496"/>
    </source>
</evidence>
<feature type="binding site" evidence="9">
    <location>
        <position position="44"/>
    </location>
    <ligand>
        <name>S-adenosyl-L-methionine</name>
        <dbReference type="ChEBI" id="CHEBI:59789"/>
    </ligand>
</feature>
<keyword evidence="8 9" id="KW-0949">S-adenosyl-L-methionine</keyword>
<dbReference type="PIRSF" id="PIRSF023956">
    <property type="entry name" value="Thiopurine_S-methyltransferase"/>
    <property type="match status" value="1"/>
</dbReference>
<evidence type="ECO:0000313" key="11">
    <source>
        <dbReference type="Proteomes" id="UP000184268"/>
    </source>
</evidence>
<dbReference type="EMBL" id="FQXG01000013">
    <property type="protein sequence ID" value="SHI24997.1"/>
    <property type="molecule type" value="Genomic_DNA"/>
</dbReference>
<dbReference type="FunFam" id="3.40.50.150:FF:000101">
    <property type="entry name" value="Thiopurine S-methyltransferase"/>
    <property type="match status" value="1"/>
</dbReference>
<dbReference type="RefSeq" id="WP_067665367.1">
    <property type="nucleotide sequence ID" value="NZ_FQXG01000013.1"/>
</dbReference>
<evidence type="ECO:0000256" key="8">
    <source>
        <dbReference type="ARBA" id="ARBA00022691"/>
    </source>
</evidence>
<dbReference type="Gene3D" id="3.40.50.150">
    <property type="entry name" value="Vaccinia Virus protein VP39"/>
    <property type="match status" value="1"/>
</dbReference>
<dbReference type="GO" id="GO:0008119">
    <property type="term" value="F:thiopurine S-methyltransferase activity"/>
    <property type="evidence" value="ECO:0007669"/>
    <property type="project" value="UniProtKB-UniRule"/>
</dbReference>
<keyword evidence="5 9" id="KW-0963">Cytoplasm</keyword>
<evidence type="ECO:0000256" key="9">
    <source>
        <dbReference type="HAMAP-Rule" id="MF_00812"/>
    </source>
</evidence>
<keyword evidence="7 9" id="KW-0808">Transferase</keyword>
<sequence>MEASFWHAKWEQNQIGFHLDHINPYLQRHWPELGLSGGTVFVPLCGKSLDLTWLARQGFSPVGAELDRRAVEQLFDEQGMVPTITPEPPLHRFAGAGIEVLQGDFFALTPDHLPRCDAFYDRAALIALPEQMRARYVTQLAALVPAGARGLLVTLEYPQAQLAGPPFSVPESEVQALLAPHFELELLSRQDVLADNGRFQAKGVERLEECCYRLVRR</sequence>
<feature type="binding site" evidence="9">
    <location>
        <position position="10"/>
    </location>
    <ligand>
        <name>S-adenosyl-L-methionine</name>
        <dbReference type="ChEBI" id="CHEBI:59789"/>
    </ligand>
</feature>
<comment type="catalytic activity">
    <reaction evidence="1 9">
        <text>S-adenosyl-L-methionine + a thiopurine = S-adenosyl-L-homocysteine + a thiopurine S-methylether.</text>
        <dbReference type="EC" id="2.1.1.67"/>
    </reaction>
</comment>
<dbReference type="PANTHER" id="PTHR10259:SF11">
    <property type="entry name" value="THIOPURINE S-METHYLTRANSFERASE"/>
    <property type="match status" value="1"/>
</dbReference>
<dbReference type="InterPro" id="IPR008854">
    <property type="entry name" value="TPMT"/>
</dbReference>
<evidence type="ECO:0000256" key="1">
    <source>
        <dbReference type="ARBA" id="ARBA00000903"/>
    </source>
</evidence>
<accession>A0A1M5ZL14</accession>
<dbReference type="STRING" id="299255.SAMN02745129_0409"/>